<comment type="caution">
    <text evidence="6">The sequence shown here is derived from an EMBL/GenBank/DDBJ whole genome shotgun (WGS) entry which is preliminary data.</text>
</comment>
<keyword evidence="2" id="KW-0479">Metal-binding</keyword>
<evidence type="ECO:0000256" key="2">
    <source>
        <dbReference type="ARBA" id="ARBA00022723"/>
    </source>
</evidence>
<evidence type="ECO:0000313" key="6">
    <source>
        <dbReference type="EMBL" id="TCL70083.1"/>
    </source>
</evidence>
<keyword evidence="4" id="KW-0862">Zinc</keyword>
<dbReference type="RefSeq" id="WP_132014170.1">
    <property type="nucleotide sequence ID" value="NZ_SLUN01000010.1"/>
</dbReference>
<dbReference type="Gene3D" id="3.40.50.10310">
    <property type="entry name" value="Creatininase"/>
    <property type="match status" value="1"/>
</dbReference>
<reference evidence="6 7" key="1">
    <citation type="submission" date="2019-03" db="EMBL/GenBank/DDBJ databases">
        <title>Genomic Encyclopedia of Type Strains, Phase IV (KMG-IV): sequencing the most valuable type-strain genomes for metagenomic binning, comparative biology and taxonomic classification.</title>
        <authorList>
            <person name="Goeker M."/>
        </authorList>
    </citation>
    <scope>NUCLEOTIDE SEQUENCE [LARGE SCALE GENOMIC DNA]</scope>
    <source>
        <strain evidence="6 7">LX-B</strain>
    </source>
</reference>
<evidence type="ECO:0000256" key="1">
    <source>
        <dbReference type="ARBA" id="ARBA00001947"/>
    </source>
</evidence>
<dbReference type="PANTHER" id="PTHR35005:SF1">
    <property type="entry name" value="2-AMINO-5-FORMYLAMINO-6-RIBOSYLAMINOPYRIMIDIN-4(3H)-ONE 5'-MONOPHOSPHATE DEFORMYLASE"/>
    <property type="match status" value="1"/>
</dbReference>
<keyword evidence="3 6" id="KW-0378">Hydrolase</keyword>
<sequence>MLWEDLRADQLEAARLATAGTCIVPLGVIEKHGGHLPLGTDLFIGRGVTIAAAAREPAVVFPPYYFGQIAEARHVPGTISIDHSLMFRLLENVLDEIARNGFPKIILLNAHGGNSHFLNYFIQSTLQRQRDPQYAVYGINLMADGPELARRKQAILGSDDLGDHAGNYETALMMALRPELVAMDRVAREESGSRGRLDHFKDPATGLKNIYTGIWWYADHPTHFAGDPAAASAEKGNALLELLVEETAQKIRIIKEDGVAQELLREFFEQSR</sequence>
<dbReference type="OrthoDB" id="9801445at2"/>
<dbReference type="Pfam" id="PF02633">
    <property type="entry name" value="Creatininase"/>
    <property type="match status" value="1"/>
</dbReference>
<evidence type="ECO:0000256" key="5">
    <source>
        <dbReference type="ARBA" id="ARBA00024029"/>
    </source>
</evidence>
<dbReference type="PANTHER" id="PTHR35005">
    <property type="entry name" value="3-DEHYDRO-SCYLLO-INOSOSE HYDROLASE"/>
    <property type="match status" value="1"/>
</dbReference>
<proteinExistence type="inferred from homology"/>
<evidence type="ECO:0000256" key="3">
    <source>
        <dbReference type="ARBA" id="ARBA00022801"/>
    </source>
</evidence>
<gene>
    <name evidence="6" type="ORF">EDC14_101072</name>
</gene>
<comment type="similarity">
    <text evidence="5">Belongs to the creatininase superfamily.</text>
</comment>
<dbReference type="InterPro" id="IPR003785">
    <property type="entry name" value="Creatininase/forma_Hydrolase"/>
</dbReference>
<organism evidence="6 7">
    <name type="scientific">Hydrogenispora ethanolica</name>
    <dbReference type="NCBI Taxonomy" id="1082276"/>
    <lineage>
        <taxon>Bacteria</taxon>
        <taxon>Bacillati</taxon>
        <taxon>Bacillota</taxon>
        <taxon>Hydrogenispora</taxon>
    </lineage>
</organism>
<comment type="cofactor">
    <cofactor evidence="1">
        <name>Zn(2+)</name>
        <dbReference type="ChEBI" id="CHEBI:29105"/>
    </cofactor>
</comment>
<dbReference type="Proteomes" id="UP000295008">
    <property type="component" value="Unassembled WGS sequence"/>
</dbReference>
<name>A0A4R1RU51_HYDET</name>
<dbReference type="SUPFAM" id="SSF102215">
    <property type="entry name" value="Creatininase"/>
    <property type="match status" value="1"/>
</dbReference>
<evidence type="ECO:0000313" key="7">
    <source>
        <dbReference type="Proteomes" id="UP000295008"/>
    </source>
</evidence>
<dbReference type="GO" id="GO:0016811">
    <property type="term" value="F:hydrolase activity, acting on carbon-nitrogen (but not peptide) bonds, in linear amides"/>
    <property type="evidence" value="ECO:0007669"/>
    <property type="project" value="TreeGrafter"/>
</dbReference>
<dbReference type="EMBL" id="SLUN01000010">
    <property type="protein sequence ID" value="TCL70083.1"/>
    <property type="molecule type" value="Genomic_DNA"/>
</dbReference>
<dbReference type="GO" id="GO:0046872">
    <property type="term" value="F:metal ion binding"/>
    <property type="evidence" value="ECO:0007669"/>
    <property type="project" value="UniProtKB-KW"/>
</dbReference>
<evidence type="ECO:0000256" key="4">
    <source>
        <dbReference type="ARBA" id="ARBA00022833"/>
    </source>
</evidence>
<dbReference type="InterPro" id="IPR024087">
    <property type="entry name" value="Creatininase-like_sf"/>
</dbReference>
<protein>
    <submittedName>
        <fullName evidence="6">Creatinine amidohydrolase</fullName>
    </submittedName>
</protein>
<accession>A0A4R1RU51</accession>
<dbReference type="AlphaFoldDB" id="A0A4R1RU51"/>
<dbReference type="GO" id="GO:0009231">
    <property type="term" value="P:riboflavin biosynthetic process"/>
    <property type="evidence" value="ECO:0007669"/>
    <property type="project" value="TreeGrafter"/>
</dbReference>
<keyword evidence="7" id="KW-1185">Reference proteome</keyword>